<sequence length="681" mass="78524">MVLEMRGQVRLLRFLPYVACVLSLFILSSYLYTREVVRLPHISKPEWWTGQDAPTTPKAPIELPTPAEDAHPIIELLHRAEETFDLFLSKETFNLSVAAQAYRVRRGRQPPPGFGKWWKYAQKNKVVMVEDFWDQIYHDLDPLWALDPKEMLQDVRGQDRQLKIRKGQVTTQGDHFWMPIWQEMVQTVGKSLPDMDIAMNSMDEPRMWVPWEKMTKYIDVERSGRRIVPKEELVDKYTTFVPLAENQTVPEYHWDGSRPYWERLASPCPPDSEARTAPVQMDFSQPPNITLNYTQPHTYKGYVSNFTLSTSFCHQPDLQGLHGFFIESISMSSTDKLFPMFGSSKLSTNSEILVPPTMYYKGDERFTTKEAPTPWDKKTDTLVWRGLASGGRNKEDNWKGFHRHRLVSLLNGTQAMLMPDNSSFIDIATLPLEIYNLTAWSKPVPNNVYTRARAMGTWLKSFTDASFNDLACFPRQEPVDGHWLGGCFYTDYLFAPMPSINLAGQHGHKYLPDVDGNSFSGRYRDFLNSLSVPLKATLFKEWHDSRLVAWKHFVPIDNRFVDIYGVMEFFLGSPSQDADVGTGKAIEGETPGGLDGQRNARSGGRDHIAQKIGADGHEWAQKVLRVEDMRVYTYRLLLEYARVMDPKRDVLGWIEQTEEELEKEFADDEDKGKGLFDWKDR</sequence>
<name>A0ABR4D1Z1_9HELO</name>
<organism evidence="3 4">
    <name type="scientific">Oculimacula yallundae</name>
    <dbReference type="NCBI Taxonomy" id="86028"/>
    <lineage>
        <taxon>Eukaryota</taxon>
        <taxon>Fungi</taxon>
        <taxon>Dikarya</taxon>
        <taxon>Ascomycota</taxon>
        <taxon>Pezizomycotina</taxon>
        <taxon>Leotiomycetes</taxon>
        <taxon>Helotiales</taxon>
        <taxon>Ploettnerulaceae</taxon>
        <taxon>Oculimacula</taxon>
    </lineage>
</organism>
<feature type="region of interest" description="Disordered" evidence="1">
    <location>
        <begin position="585"/>
        <end position="605"/>
    </location>
</feature>
<dbReference type="Proteomes" id="UP001595075">
    <property type="component" value="Unassembled WGS sequence"/>
</dbReference>
<protein>
    <recommendedName>
        <fullName evidence="5">Glycosyl transferase CAP10 domain-containing protein</fullName>
    </recommendedName>
</protein>
<evidence type="ECO:0000256" key="1">
    <source>
        <dbReference type="SAM" id="MobiDB-lite"/>
    </source>
</evidence>
<comment type="caution">
    <text evidence="3">The sequence shown here is derived from an EMBL/GenBank/DDBJ whole genome shotgun (WGS) entry which is preliminary data.</text>
</comment>
<keyword evidence="4" id="KW-1185">Reference proteome</keyword>
<evidence type="ECO:0000313" key="4">
    <source>
        <dbReference type="Proteomes" id="UP001595075"/>
    </source>
</evidence>
<keyword evidence="2" id="KW-0812">Transmembrane</keyword>
<accession>A0ABR4D1Z1</accession>
<evidence type="ECO:0000256" key="2">
    <source>
        <dbReference type="SAM" id="Phobius"/>
    </source>
</evidence>
<dbReference type="EMBL" id="JAZHXI010000001">
    <property type="protein sequence ID" value="KAL2076100.1"/>
    <property type="molecule type" value="Genomic_DNA"/>
</dbReference>
<dbReference type="PANTHER" id="PTHR12203:SF22">
    <property type="entry name" value="CAPSULE ASSOCIATED PROTEIN"/>
    <property type="match status" value="1"/>
</dbReference>
<dbReference type="InterPro" id="IPR051091">
    <property type="entry name" value="O-Glucosyltr/Glycosyltrsf_90"/>
</dbReference>
<dbReference type="PANTHER" id="PTHR12203">
    <property type="entry name" value="KDEL LYS-ASP-GLU-LEU CONTAINING - RELATED"/>
    <property type="match status" value="1"/>
</dbReference>
<evidence type="ECO:0008006" key="5">
    <source>
        <dbReference type="Google" id="ProtNLM"/>
    </source>
</evidence>
<keyword evidence="2" id="KW-1133">Transmembrane helix</keyword>
<reference evidence="3 4" key="1">
    <citation type="journal article" date="2024" name="Commun. Biol.">
        <title>Comparative genomic analysis of thermophilic fungi reveals convergent evolutionary adaptations and gene losses.</title>
        <authorList>
            <person name="Steindorff A.S."/>
            <person name="Aguilar-Pontes M.V."/>
            <person name="Robinson A.J."/>
            <person name="Andreopoulos B."/>
            <person name="LaButti K."/>
            <person name="Kuo A."/>
            <person name="Mondo S."/>
            <person name="Riley R."/>
            <person name="Otillar R."/>
            <person name="Haridas S."/>
            <person name="Lipzen A."/>
            <person name="Grimwood J."/>
            <person name="Schmutz J."/>
            <person name="Clum A."/>
            <person name="Reid I.D."/>
            <person name="Moisan M.C."/>
            <person name="Butler G."/>
            <person name="Nguyen T.T.M."/>
            <person name="Dewar K."/>
            <person name="Conant G."/>
            <person name="Drula E."/>
            <person name="Henrissat B."/>
            <person name="Hansel C."/>
            <person name="Singer S."/>
            <person name="Hutchinson M.I."/>
            <person name="de Vries R.P."/>
            <person name="Natvig D.O."/>
            <person name="Powell A.J."/>
            <person name="Tsang A."/>
            <person name="Grigoriev I.V."/>
        </authorList>
    </citation>
    <scope>NUCLEOTIDE SEQUENCE [LARGE SCALE GENOMIC DNA]</scope>
    <source>
        <strain evidence="3 4">CBS 494.80</strain>
    </source>
</reference>
<keyword evidence="2" id="KW-0472">Membrane</keyword>
<proteinExistence type="predicted"/>
<feature type="transmembrane region" description="Helical" evidence="2">
    <location>
        <begin position="12"/>
        <end position="32"/>
    </location>
</feature>
<gene>
    <name evidence="3" type="ORF">VTL71DRAFT_1043</name>
</gene>
<evidence type="ECO:0000313" key="3">
    <source>
        <dbReference type="EMBL" id="KAL2076100.1"/>
    </source>
</evidence>